<dbReference type="Pfam" id="PF12698">
    <property type="entry name" value="ABC2_membrane_3"/>
    <property type="match status" value="1"/>
</dbReference>
<dbReference type="InterPro" id="IPR013525">
    <property type="entry name" value="ABC2_TM"/>
</dbReference>
<organism evidence="8">
    <name type="scientific">marine sediment metagenome</name>
    <dbReference type="NCBI Taxonomy" id="412755"/>
    <lineage>
        <taxon>unclassified sequences</taxon>
        <taxon>metagenomes</taxon>
        <taxon>ecological metagenomes</taxon>
    </lineage>
</organism>
<feature type="non-terminal residue" evidence="8">
    <location>
        <position position="279"/>
    </location>
</feature>
<sequence length="279" mass="31390">MSQIWEVITFEYARHVFRKRFLFALLSLPAFILVMSLVVFLLIRSEFNTKPVGYIDHSGLLTGPGSVESEGRWVNLRRFDSEEEAQEALNSEEIQAYYVLSPDYLETRQTKLVALDEPSGVATSQFAQLVRANLLAQFPEQVVQRLSQGNQLVVQSLDGSRQFLQGDWLGFVLPFMVGFIFLIAVFATSGYLLQAVVEEKENRTMELLVTTISPNKLMAGKIVGIIAVGWTQLLAWFGMLMLLALVGSLFIDLPKWFSFSSSYLVLALVLFVPAFIMLA</sequence>
<evidence type="ECO:0000256" key="5">
    <source>
        <dbReference type="ARBA" id="ARBA00023136"/>
    </source>
</evidence>
<evidence type="ECO:0000259" key="7">
    <source>
        <dbReference type="Pfam" id="PF12698"/>
    </source>
</evidence>
<dbReference type="PANTHER" id="PTHR30294">
    <property type="entry name" value="MEMBRANE COMPONENT OF ABC TRANSPORTER YHHJ-RELATED"/>
    <property type="match status" value="1"/>
</dbReference>
<evidence type="ECO:0000256" key="1">
    <source>
        <dbReference type="ARBA" id="ARBA00004651"/>
    </source>
</evidence>
<dbReference type="PANTHER" id="PTHR30294:SF29">
    <property type="entry name" value="MULTIDRUG ABC TRANSPORTER PERMEASE YBHS-RELATED"/>
    <property type="match status" value="1"/>
</dbReference>
<comment type="caution">
    <text evidence="8">The sequence shown here is derived from an EMBL/GenBank/DDBJ whole genome shotgun (WGS) entry which is preliminary data.</text>
</comment>
<reference evidence="8" key="1">
    <citation type="journal article" date="2014" name="Front. Microbiol.">
        <title>High frequency of phylogenetically diverse reductive dehalogenase-homologous genes in deep subseafloor sedimentary metagenomes.</title>
        <authorList>
            <person name="Kawai M."/>
            <person name="Futagami T."/>
            <person name="Toyoda A."/>
            <person name="Takaki Y."/>
            <person name="Nishi S."/>
            <person name="Hori S."/>
            <person name="Arai W."/>
            <person name="Tsubouchi T."/>
            <person name="Morono Y."/>
            <person name="Uchiyama I."/>
            <person name="Ito T."/>
            <person name="Fujiyama A."/>
            <person name="Inagaki F."/>
            <person name="Takami H."/>
        </authorList>
    </citation>
    <scope>NUCLEOTIDE SEQUENCE</scope>
    <source>
        <strain evidence="8">Expedition CK06-06</strain>
    </source>
</reference>
<feature type="domain" description="ABC-2 type transporter transmembrane" evidence="7">
    <location>
        <begin position="19"/>
        <end position="278"/>
    </location>
</feature>
<comment type="subcellular location">
    <subcellularLocation>
        <location evidence="1">Cell membrane</location>
        <topology evidence="1">Multi-pass membrane protein</topology>
    </subcellularLocation>
</comment>
<dbReference type="InterPro" id="IPR051449">
    <property type="entry name" value="ABC-2_transporter_component"/>
</dbReference>
<evidence type="ECO:0000256" key="3">
    <source>
        <dbReference type="ARBA" id="ARBA00022692"/>
    </source>
</evidence>
<feature type="transmembrane region" description="Helical" evidence="6">
    <location>
        <begin position="256"/>
        <end position="278"/>
    </location>
</feature>
<gene>
    <name evidence="8" type="ORF">S01H4_23579</name>
</gene>
<evidence type="ECO:0000256" key="6">
    <source>
        <dbReference type="SAM" id="Phobius"/>
    </source>
</evidence>
<keyword evidence="5 6" id="KW-0472">Membrane</keyword>
<dbReference type="AlphaFoldDB" id="X1B4C2"/>
<feature type="transmembrane region" description="Helical" evidence="6">
    <location>
        <begin position="21"/>
        <end position="43"/>
    </location>
</feature>
<protein>
    <recommendedName>
        <fullName evidence="7">ABC-2 type transporter transmembrane domain-containing protein</fullName>
    </recommendedName>
</protein>
<accession>X1B4C2</accession>
<proteinExistence type="predicted"/>
<feature type="transmembrane region" description="Helical" evidence="6">
    <location>
        <begin position="222"/>
        <end position="250"/>
    </location>
</feature>
<keyword evidence="2" id="KW-1003">Cell membrane</keyword>
<keyword evidence="4 6" id="KW-1133">Transmembrane helix</keyword>
<feature type="transmembrane region" description="Helical" evidence="6">
    <location>
        <begin position="168"/>
        <end position="193"/>
    </location>
</feature>
<keyword evidence="3 6" id="KW-0812">Transmembrane</keyword>
<evidence type="ECO:0000256" key="2">
    <source>
        <dbReference type="ARBA" id="ARBA00022475"/>
    </source>
</evidence>
<evidence type="ECO:0000256" key="4">
    <source>
        <dbReference type="ARBA" id="ARBA00022989"/>
    </source>
</evidence>
<dbReference type="GO" id="GO:0005886">
    <property type="term" value="C:plasma membrane"/>
    <property type="evidence" value="ECO:0007669"/>
    <property type="project" value="UniProtKB-SubCell"/>
</dbReference>
<name>X1B4C2_9ZZZZ</name>
<dbReference type="EMBL" id="BART01010957">
    <property type="protein sequence ID" value="GAG79018.1"/>
    <property type="molecule type" value="Genomic_DNA"/>
</dbReference>
<evidence type="ECO:0000313" key="8">
    <source>
        <dbReference type="EMBL" id="GAG79018.1"/>
    </source>
</evidence>
<dbReference type="GO" id="GO:0140359">
    <property type="term" value="F:ABC-type transporter activity"/>
    <property type="evidence" value="ECO:0007669"/>
    <property type="project" value="InterPro"/>
</dbReference>